<sequence>MTSAPVETELFRPFVRAGDFVFVSGQASIDPQGRLVRGTFEQEMRRSIENVRAVLAVAGLTLMDVVKVGSYVQDAADLPEYNRLYMEYFAALRPARTTITRCLPETVKFEMDVVAYREYTPSLRSEG</sequence>
<dbReference type="PANTHER" id="PTHR11803:SF39">
    <property type="entry name" value="2-IMINOBUTANOATE_2-IMINOPROPANOATE DEAMINASE"/>
    <property type="match status" value="1"/>
</dbReference>
<dbReference type="STRING" id="419479.SAMN04488563_3413"/>
<dbReference type="EMBL" id="LT629791">
    <property type="protein sequence ID" value="SDU63554.1"/>
    <property type="molecule type" value="Genomic_DNA"/>
</dbReference>
<keyword evidence="2" id="KW-1185">Reference proteome</keyword>
<gene>
    <name evidence="1" type="ORF">SAMN04488563_3413</name>
</gene>
<organism evidence="1 2">
    <name type="scientific">Jiangella alkaliphila</name>
    <dbReference type="NCBI Taxonomy" id="419479"/>
    <lineage>
        <taxon>Bacteria</taxon>
        <taxon>Bacillati</taxon>
        <taxon>Actinomycetota</taxon>
        <taxon>Actinomycetes</taxon>
        <taxon>Jiangellales</taxon>
        <taxon>Jiangellaceae</taxon>
        <taxon>Jiangella</taxon>
    </lineage>
</organism>
<dbReference type="SUPFAM" id="SSF55298">
    <property type="entry name" value="YjgF-like"/>
    <property type="match status" value="1"/>
</dbReference>
<dbReference type="InterPro" id="IPR006175">
    <property type="entry name" value="YjgF/YER057c/UK114"/>
</dbReference>
<evidence type="ECO:0000313" key="1">
    <source>
        <dbReference type="EMBL" id="SDU63554.1"/>
    </source>
</evidence>
<dbReference type="GO" id="GO:0019239">
    <property type="term" value="F:deaminase activity"/>
    <property type="evidence" value="ECO:0007669"/>
    <property type="project" value="TreeGrafter"/>
</dbReference>
<evidence type="ECO:0000313" key="2">
    <source>
        <dbReference type="Proteomes" id="UP000182977"/>
    </source>
</evidence>
<dbReference type="PANTHER" id="PTHR11803">
    <property type="entry name" value="2-IMINOBUTANOATE/2-IMINOPROPANOATE DEAMINASE RIDA"/>
    <property type="match status" value="1"/>
</dbReference>
<name>A0A1H2K4A1_9ACTN</name>
<dbReference type="InterPro" id="IPR035959">
    <property type="entry name" value="RutC-like_sf"/>
</dbReference>
<dbReference type="OrthoDB" id="8684161at2"/>
<dbReference type="Gene3D" id="3.30.1330.40">
    <property type="entry name" value="RutC-like"/>
    <property type="match status" value="1"/>
</dbReference>
<dbReference type="AlphaFoldDB" id="A0A1H2K4A1"/>
<dbReference type="Proteomes" id="UP000182977">
    <property type="component" value="Chromosome I"/>
</dbReference>
<reference evidence="2" key="1">
    <citation type="submission" date="2016-10" db="EMBL/GenBank/DDBJ databases">
        <authorList>
            <person name="Varghese N."/>
            <person name="Submissions S."/>
        </authorList>
    </citation>
    <scope>NUCLEOTIDE SEQUENCE [LARGE SCALE GENOMIC DNA]</scope>
    <source>
        <strain evidence="2">DSM 45079</strain>
    </source>
</reference>
<dbReference type="CDD" id="cd00448">
    <property type="entry name" value="YjgF_YER057c_UK114_family"/>
    <property type="match status" value="1"/>
</dbReference>
<dbReference type="GO" id="GO:0005829">
    <property type="term" value="C:cytosol"/>
    <property type="evidence" value="ECO:0007669"/>
    <property type="project" value="TreeGrafter"/>
</dbReference>
<accession>A0A1H2K4A1</accession>
<dbReference type="Pfam" id="PF01042">
    <property type="entry name" value="Ribonuc_L-PSP"/>
    <property type="match status" value="1"/>
</dbReference>
<proteinExistence type="predicted"/>
<dbReference type="RefSeq" id="WP_046768119.1">
    <property type="nucleotide sequence ID" value="NZ_KQ061224.1"/>
</dbReference>
<protein>
    <submittedName>
        <fullName evidence="1">2-iminobutanoate/2-iminopropanoate deaminase</fullName>
    </submittedName>
</protein>